<evidence type="ECO:0000256" key="4">
    <source>
        <dbReference type="ARBA" id="ARBA00048009"/>
    </source>
</evidence>
<protein>
    <recommendedName>
        <fullName evidence="3">2,4-dienoyl-CoA reductase [(3E)-enoyl-CoA-producing]</fullName>
        <ecNumber evidence="3">1.3.1.124</ecNumber>
    </recommendedName>
</protein>
<dbReference type="PRINTS" id="PR00081">
    <property type="entry name" value="GDHRDH"/>
</dbReference>
<dbReference type="Pfam" id="PF13561">
    <property type="entry name" value="adh_short_C2"/>
    <property type="match status" value="1"/>
</dbReference>
<dbReference type="InterPro" id="IPR002347">
    <property type="entry name" value="SDR_fam"/>
</dbReference>
<dbReference type="FunFam" id="3.40.50.720:FF:000084">
    <property type="entry name" value="Short-chain dehydrogenase reductase"/>
    <property type="match status" value="1"/>
</dbReference>
<keyword evidence="8" id="KW-1185">Reference proteome</keyword>
<dbReference type="SUPFAM" id="SSF51735">
    <property type="entry name" value="NAD(P)-binding Rossmann-fold domains"/>
    <property type="match status" value="1"/>
</dbReference>
<feature type="region of interest" description="Disordered" evidence="6">
    <location>
        <begin position="281"/>
        <end position="309"/>
    </location>
</feature>
<dbReference type="EMBL" id="AZIL01000274">
    <property type="protein sequence ID" value="EWM28756.1"/>
    <property type="molecule type" value="Genomic_DNA"/>
</dbReference>
<dbReference type="GO" id="GO:0008670">
    <property type="term" value="F:2,4-dienoyl-CoA reductase (NADPH) activity"/>
    <property type="evidence" value="ECO:0007669"/>
    <property type="project" value="InterPro"/>
</dbReference>
<accession>W7U7D9</accession>
<dbReference type="Gene3D" id="3.40.50.720">
    <property type="entry name" value="NAD(P)-binding Rossmann-like Domain"/>
    <property type="match status" value="1"/>
</dbReference>
<dbReference type="Proteomes" id="UP000019335">
    <property type="component" value="Chromosome 4"/>
</dbReference>
<dbReference type="InterPro" id="IPR036291">
    <property type="entry name" value="NAD(P)-bd_dom_sf"/>
</dbReference>
<name>W7U7D9_9STRA</name>
<evidence type="ECO:0000313" key="7">
    <source>
        <dbReference type="EMBL" id="EWM28756.1"/>
    </source>
</evidence>
<dbReference type="CDD" id="cd05369">
    <property type="entry name" value="TER_DECR_SDR_a"/>
    <property type="match status" value="1"/>
</dbReference>
<gene>
    <name evidence="7" type="ORF">Naga_100002g56</name>
</gene>
<comment type="caution">
    <text evidence="7">The sequence shown here is derived from an EMBL/GenBank/DDBJ whole genome shotgun (WGS) entry which is preliminary data.</text>
</comment>
<dbReference type="OrthoDB" id="1393670at2759"/>
<proteinExistence type="predicted"/>
<comment type="catalytic activity">
    <reaction evidence="4">
        <text>a (2E,4E)-dienoyl-CoA + NADPH + H(+) = a 4,5-saturated-(3E)-enoyl-CoA + NADP(+)</text>
        <dbReference type="Rhea" id="RHEA:45912"/>
        <dbReference type="ChEBI" id="CHEBI:15378"/>
        <dbReference type="ChEBI" id="CHEBI:57783"/>
        <dbReference type="ChEBI" id="CHEBI:58349"/>
        <dbReference type="ChEBI" id="CHEBI:85101"/>
        <dbReference type="ChEBI" id="CHEBI:85493"/>
        <dbReference type="EC" id="1.3.1.124"/>
    </reaction>
</comment>
<dbReference type="GO" id="GO:0005777">
    <property type="term" value="C:peroxisome"/>
    <property type="evidence" value="ECO:0007669"/>
    <property type="project" value="TreeGrafter"/>
</dbReference>
<dbReference type="GO" id="GO:0009062">
    <property type="term" value="P:fatty acid catabolic process"/>
    <property type="evidence" value="ECO:0007669"/>
    <property type="project" value="InterPro"/>
</dbReference>
<dbReference type="AlphaFoldDB" id="W7U7D9"/>
<dbReference type="EC" id="1.3.1.124" evidence="3"/>
<dbReference type="PRINTS" id="PR00080">
    <property type="entry name" value="SDRFAMILY"/>
</dbReference>
<dbReference type="InterPro" id="IPR045017">
    <property type="entry name" value="DECR2-like"/>
</dbReference>
<dbReference type="PANTHER" id="PTHR43296">
    <property type="entry name" value="PEROXISOMAL 2,4-DIENOYL-COA REDUCTASE"/>
    <property type="match status" value="1"/>
</dbReference>
<evidence type="ECO:0000256" key="6">
    <source>
        <dbReference type="SAM" id="MobiDB-lite"/>
    </source>
</evidence>
<feature type="compositionally biased region" description="Polar residues" evidence="6">
    <location>
        <begin position="287"/>
        <end position="309"/>
    </location>
</feature>
<comment type="catalytic activity">
    <reaction evidence="5">
        <text>a (2E,4Z)-dienoyl-CoA + NADPH + H(+) = a 4,5-saturated-(3E)-enoyl-CoA + NADP(+)</text>
        <dbReference type="Rhea" id="RHEA:61892"/>
        <dbReference type="ChEBI" id="CHEBI:15378"/>
        <dbReference type="ChEBI" id="CHEBI:57783"/>
        <dbReference type="ChEBI" id="CHEBI:58349"/>
        <dbReference type="ChEBI" id="CHEBI:85099"/>
        <dbReference type="ChEBI" id="CHEBI:85493"/>
        <dbReference type="EC" id="1.3.1.124"/>
    </reaction>
</comment>
<evidence type="ECO:0000256" key="5">
    <source>
        <dbReference type="ARBA" id="ARBA00048340"/>
    </source>
</evidence>
<reference evidence="7 8" key="1">
    <citation type="journal article" date="2014" name="Mol. Plant">
        <title>Chromosome Scale Genome Assembly and Transcriptome Profiling of Nannochloropsis gaditana in Nitrogen Depletion.</title>
        <authorList>
            <person name="Corteggiani Carpinelli E."/>
            <person name="Telatin A."/>
            <person name="Vitulo N."/>
            <person name="Forcato C."/>
            <person name="D'Angelo M."/>
            <person name="Schiavon R."/>
            <person name="Vezzi A."/>
            <person name="Giacometti G.M."/>
            <person name="Morosinotto T."/>
            <person name="Valle G."/>
        </authorList>
    </citation>
    <scope>NUCLEOTIDE SEQUENCE [LARGE SCALE GENOMIC DNA]</scope>
    <source>
        <strain evidence="7 8">B-31</strain>
    </source>
</reference>
<sequence length="309" mass="32261">MSRLSASPFVTSILAGRVALVTGGGSGIGFEVARQLGLHGAKIIIMGRRKSFLEKAVGLLAQEAVQATWVQGDVRQSEDADKAVEKAVHDFGSLSILVNAAAGNFLVAGEDLSTKGFRTVMEIDTVGSFNMSRAAFKALKVAAEGGLIINISATLHYGATWYQTHASAAKAAVDSLTRSLGLEWGSFGIRVVGIAPGPIADTPGMAKLAPADDSSAVDELVAEMIPLGRMGTKTDIALAAVFLCSSAGGFITGETLVVDGGHWLFKPQMLPRELVSDMSRRVESKSRAMTPSNGLSANAETISRPSSRL</sequence>
<evidence type="ECO:0000256" key="3">
    <source>
        <dbReference type="ARBA" id="ARBA00026117"/>
    </source>
</evidence>
<dbReference type="PANTHER" id="PTHR43296:SF2">
    <property type="entry name" value="PEROXISOMAL 2,4-DIENOYL-COA REDUCTASE [(3E)-ENOYL-COA-PRODUCING]"/>
    <property type="match status" value="1"/>
</dbReference>
<evidence type="ECO:0000256" key="1">
    <source>
        <dbReference type="ARBA" id="ARBA00022857"/>
    </source>
</evidence>
<evidence type="ECO:0000256" key="2">
    <source>
        <dbReference type="ARBA" id="ARBA00023002"/>
    </source>
</evidence>
<evidence type="ECO:0000313" key="8">
    <source>
        <dbReference type="Proteomes" id="UP000019335"/>
    </source>
</evidence>
<keyword evidence="2" id="KW-0560">Oxidoreductase</keyword>
<keyword evidence="1" id="KW-0521">NADP</keyword>
<organism evidence="7 8">
    <name type="scientific">Nannochloropsis gaditana</name>
    <dbReference type="NCBI Taxonomy" id="72520"/>
    <lineage>
        <taxon>Eukaryota</taxon>
        <taxon>Sar</taxon>
        <taxon>Stramenopiles</taxon>
        <taxon>Ochrophyta</taxon>
        <taxon>Eustigmatophyceae</taxon>
        <taxon>Eustigmatales</taxon>
        <taxon>Monodopsidaceae</taxon>
        <taxon>Nannochloropsis</taxon>
    </lineage>
</organism>